<evidence type="ECO:0000313" key="2">
    <source>
        <dbReference type="Proteomes" id="UP000279236"/>
    </source>
</evidence>
<dbReference type="OrthoDB" id="2582079at2759"/>
<accession>A0A427XCE2</accession>
<name>A0A427XCE2_9TREE</name>
<sequence length="106" mass="11470">MSMTSIVSLGSVQARTTVSPLGSLDPPWRGILPLSHKFLDSVSREKFRNLTSSAATPFTPLIFSLGGVMEQRTAKPPHLGEVLPPHSQGCFVSDSVSPPSRQREKL</sequence>
<dbReference type="RefSeq" id="XP_028471669.1">
    <property type="nucleotide sequence ID" value="XM_028621093.1"/>
</dbReference>
<comment type="caution">
    <text evidence="1">The sequence shown here is derived from an EMBL/GenBank/DDBJ whole genome shotgun (WGS) entry which is preliminary data.</text>
</comment>
<organism evidence="1 2">
    <name type="scientific">Apiotrichum porosum</name>
    <dbReference type="NCBI Taxonomy" id="105984"/>
    <lineage>
        <taxon>Eukaryota</taxon>
        <taxon>Fungi</taxon>
        <taxon>Dikarya</taxon>
        <taxon>Basidiomycota</taxon>
        <taxon>Agaricomycotina</taxon>
        <taxon>Tremellomycetes</taxon>
        <taxon>Trichosporonales</taxon>
        <taxon>Trichosporonaceae</taxon>
        <taxon>Apiotrichum</taxon>
    </lineage>
</organism>
<keyword evidence="2" id="KW-1185">Reference proteome</keyword>
<dbReference type="AlphaFoldDB" id="A0A427XCE2"/>
<dbReference type="EMBL" id="RSCE01000027">
    <property type="protein sequence ID" value="RSH76522.1"/>
    <property type="molecule type" value="Genomic_DNA"/>
</dbReference>
<reference evidence="1 2" key="1">
    <citation type="submission" date="2018-11" db="EMBL/GenBank/DDBJ databases">
        <title>Genome sequence of Apiotrichum porosum DSM 27194.</title>
        <authorList>
            <person name="Aliyu H."/>
            <person name="Gorte O."/>
            <person name="Ochsenreither K."/>
        </authorList>
    </citation>
    <scope>NUCLEOTIDE SEQUENCE [LARGE SCALE GENOMIC DNA]</scope>
    <source>
        <strain evidence="1 2">DSM 27194</strain>
    </source>
</reference>
<gene>
    <name evidence="1" type="ORF">EHS24_005594</name>
</gene>
<protein>
    <submittedName>
        <fullName evidence="1">Uncharacterized protein</fullName>
    </submittedName>
</protein>
<dbReference type="Proteomes" id="UP000279236">
    <property type="component" value="Unassembled WGS sequence"/>
</dbReference>
<dbReference type="GeneID" id="39590137"/>
<proteinExistence type="predicted"/>
<evidence type="ECO:0000313" key="1">
    <source>
        <dbReference type="EMBL" id="RSH76522.1"/>
    </source>
</evidence>